<dbReference type="EMBL" id="PXXK01000193">
    <property type="protein sequence ID" value="RFN48807.1"/>
    <property type="molecule type" value="Genomic_DNA"/>
</dbReference>
<name>A0A395MM05_9HYPO</name>
<reference evidence="1 2" key="1">
    <citation type="journal article" date="2018" name="PLoS Pathog.">
        <title>Evolution of structural diversity of trichothecenes, a family of toxins produced by plant pathogenic and entomopathogenic fungi.</title>
        <authorList>
            <person name="Proctor R.H."/>
            <person name="McCormick S.P."/>
            <person name="Kim H.S."/>
            <person name="Cardoza R.E."/>
            <person name="Stanley A.M."/>
            <person name="Lindo L."/>
            <person name="Kelly A."/>
            <person name="Brown D.W."/>
            <person name="Lee T."/>
            <person name="Vaughan M.M."/>
            <person name="Alexander N.J."/>
            <person name="Busman M."/>
            <person name="Gutierrez S."/>
        </authorList>
    </citation>
    <scope>NUCLEOTIDE SEQUENCE [LARGE SCALE GENOMIC DNA]</scope>
    <source>
        <strain evidence="1 2">NRRL 13405</strain>
    </source>
</reference>
<dbReference type="AlphaFoldDB" id="A0A395MM05"/>
<evidence type="ECO:0000313" key="1">
    <source>
        <dbReference type="EMBL" id="RFN48807.1"/>
    </source>
</evidence>
<accession>A0A395MM05</accession>
<comment type="caution">
    <text evidence="1">The sequence shown here is derived from an EMBL/GenBank/DDBJ whole genome shotgun (WGS) entry which is preliminary data.</text>
</comment>
<evidence type="ECO:0000313" key="2">
    <source>
        <dbReference type="Proteomes" id="UP000265631"/>
    </source>
</evidence>
<sequence>MGAGTTFIEKVVEWLMEPDPLPKIANVTLSFEDFATQNPCNVQTSGLTPCVRKCEQRCKATFKFDDPNCENGLSTVIWHGTCRENFKNGKLRKKFPMKGCTDYEVYWGTHPLPGWAYDRGLTLKKKGKNKVNGEGDQCGFTVTGCHRQDEAALKVMVTEYQ</sequence>
<protein>
    <submittedName>
        <fullName evidence="1">Uncharacterized protein</fullName>
    </submittedName>
</protein>
<gene>
    <name evidence="1" type="ORF">FIE12Z_6862</name>
</gene>
<dbReference type="Proteomes" id="UP000265631">
    <property type="component" value="Unassembled WGS sequence"/>
</dbReference>
<organism evidence="1 2">
    <name type="scientific">Fusarium flagelliforme</name>
    <dbReference type="NCBI Taxonomy" id="2675880"/>
    <lineage>
        <taxon>Eukaryota</taxon>
        <taxon>Fungi</taxon>
        <taxon>Dikarya</taxon>
        <taxon>Ascomycota</taxon>
        <taxon>Pezizomycotina</taxon>
        <taxon>Sordariomycetes</taxon>
        <taxon>Hypocreomycetidae</taxon>
        <taxon>Hypocreales</taxon>
        <taxon>Nectriaceae</taxon>
        <taxon>Fusarium</taxon>
        <taxon>Fusarium incarnatum-equiseti species complex</taxon>
    </lineage>
</organism>
<keyword evidence="2" id="KW-1185">Reference proteome</keyword>
<proteinExistence type="predicted"/>